<gene>
    <name evidence="1" type="ORF">PQQ73_29995</name>
</gene>
<protein>
    <submittedName>
        <fullName evidence="1">Uncharacterized protein</fullName>
    </submittedName>
</protein>
<dbReference type="RefSeq" id="WP_408156570.1">
    <property type="nucleotide sequence ID" value="NZ_JAQQCL010000031.1"/>
</dbReference>
<name>A0ABW9ENC9_9BURK</name>
<dbReference type="Proteomes" id="UP001629392">
    <property type="component" value="Unassembled WGS sequence"/>
</dbReference>
<proteinExistence type="predicted"/>
<organism evidence="1 2">
    <name type="scientific">Paraburkholderia strydomiana</name>
    <dbReference type="NCBI Taxonomy" id="1245417"/>
    <lineage>
        <taxon>Bacteria</taxon>
        <taxon>Pseudomonadati</taxon>
        <taxon>Pseudomonadota</taxon>
        <taxon>Betaproteobacteria</taxon>
        <taxon>Burkholderiales</taxon>
        <taxon>Burkholderiaceae</taxon>
        <taxon>Paraburkholderia</taxon>
    </lineage>
</organism>
<dbReference type="EMBL" id="JAQQCL010000031">
    <property type="protein sequence ID" value="MFM0720551.1"/>
    <property type="molecule type" value="Genomic_DNA"/>
</dbReference>
<evidence type="ECO:0000313" key="2">
    <source>
        <dbReference type="Proteomes" id="UP001629392"/>
    </source>
</evidence>
<sequence length="77" mass="8405">MDGDVFCADQRQRGVGHPEIAGKIVTTLFEQQIGVGVVLVSDERGRPGSFGNRLDDLPLEPDRRGLLIYLPACTQPI</sequence>
<evidence type="ECO:0000313" key="1">
    <source>
        <dbReference type="EMBL" id="MFM0720551.1"/>
    </source>
</evidence>
<comment type="caution">
    <text evidence="1">The sequence shown here is derived from an EMBL/GenBank/DDBJ whole genome shotgun (WGS) entry which is preliminary data.</text>
</comment>
<accession>A0ABW9ENC9</accession>
<keyword evidence="2" id="KW-1185">Reference proteome</keyword>
<reference evidence="1 2" key="1">
    <citation type="journal article" date="2024" name="Chem. Sci.">
        <title>Discovery of megapolipeptins by genome mining of a Burkholderiales bacteria collection.</title>
        <authorList>
            <person name="Paulo B.S."/>
            <person name="Recchia M.J.J."/>
            <person name="Lee S."/>
            <person name="Fergusson C.H."/>
            <person name="Romanowski S.B."/>
            <person name="Hernandez A."/>
            <person name="Krull N."/>
            <person name="Liu D.Y."/>
            <person name="Cavanagh H."/>
            <person name="Bos A."/>
            <person name="Gray C.A."/>
            <person name="Murphy B.T."/>
            <person name="Linington R.G."/>
            <person name="Eustaquio A.S."/>
        </authorList>
    </citation>
    <scope>NUCLEOTIDE SEQUENCE [LARGE SCALE GENOMIC DNA]</scope>
    <source>
        <strain evidence="1 2">RL17-350-BIC-E</strain>
    </source>
</reference>